<dbReference type="Proteomes" id="UP000297245">
    <property type="component" value="Unassembled WGS sequence"/>
</dbReference>
<gene>
    <name evidence="1" type="ORF">K435DRAFT_161034</name>
</gene>
<sequence>MGHGPCLSIARSIHSWTKRTVSINGKSFTGSTHIIDPSSQITSRMSLNAACSLPEVLPPPINGGLFPSVHPPPSWYRKRELLGPLSNFPSKELPIPGAHPRDLNEGLDMPRHEYKVREYVFGRRRDAMTGQWTPWFTGQVVAVQTFGGCVGSYASVYLVRYTCPETGKKLEAQLAPFLYEIWPLHVPLPNPTVEDGWQNWNEFSYVYALIRHKAEAKCSGERWVWVFSRILDWRKEKDEDFEVEVLDGPEKGKRQVARVLPFTIGTFEACKRFGHPILQSDGSIHTQPLL</sequence>
<evidence type="ECO:0000313" key="1">
    <source>
        <dbReference type="EMBL" id="THV04759.1"/>
    </source>
</evidence>
<evidence type="ECO:0000313" key="2">
    <source>
        <dbReference type="Proteomes" id="UP000297245"/>
    </source>
</evidence>
<keyword evidence="2" id="KW-1185">Reference proteome</keyword>
<name>A0A4S8MQ92_DENBC</name>
<proteinExistence type="predicted"/>
<reference evidence="1 2" key="1">
    <citation type="journal article" date="2019" name="Nat. Ecol. Evol.">
        <title>Megaphylogeny resolves global patterns of mushroom evolution.</title>
        <authorList>
            <person name="Varga T."/>
            <person name="Krizsan K."/>
            <person name="Foldi C."/>
            <person name="Dima B."/>
            <person name="Sanchez-Garcia M."/>
            <person name="Sanchez-Ramirez S."/>
            <person name="Szollosi G.J."/>
            <person name="Szarkandi J.G."/>
            <person name="Papp V."/>
            <person name="Albert L."/>
            <person name="Andreopoulos W."/>
            <person name="Angelini C."/>
            <person name="Antonin V."/>
            <person name="Barry K.W."/>
            <person name="Bougher N.L."/>
            <person name="Buchanan P."/>
            <person name="Buyck B."/>
            <person name="Bense V."/>
            <person name="Catcheside P."/>
            <person name="Chovatia M."/>
            <person name="Cooper J."/>
            <person name="Damon W."/>
            <person name="Desjardin D."/>
            <person name="Finy P."/>
            <person name="Geml J."/>
            <person name="Haridas S."/>
            <person name="Hughes K."/>
            <person name="Justo A."/>
            <person name="Karasinski D."/>
            <person name="Kautmanova I."/>
            <person name="Kiss B."/>
            <person name="Kocsube S."/>
            <person name="Kotiranta H."/>
            <person name="LaButti K.M."/>
            <person name="Lechner B.E."/>
            <person name="Liimatainen K."/>
            <person name="Lipzen A."/>
            <person name="Lukacs Z."/>
            <person name="Mihaltcheva S."/>
            <person name="Morgado L.N."/>
            <person name="Niskanen T."/>
            <person name="Noordeloos M.E."/>
            <person name="Ohm R.A."/>
            <person name="Ortiz-Santana B."/>
            <person name="Ovrebo C."/>
            <person name="Racz N."/>
            <person name="Riley R."/>
            <person name="Savchenko A."/>
            <person name="Shiryaev A."/>
            <person name="Soop K."/>
            <person name="Spirin V."/>
            <person name="Szebenyi C."/>
            <person name="Tomsovsky M."/>
            <person name="Tulloss R.E."/>
            <person name="Uehling J."/>
            <person name="Grigoriev I.V."/>
            <person name="Vagvolgyi C."/>
            <person name="Papp T."/>
            <person name="Martin F.M."/>
            <person name="Miettinen O."/>
            <person name="Hibbett D.S."/>
            <person name="Nagy L.G."/>
        </authorList>
    </citation>
    <scope>NUCLEOTIDE SEQUENCE [LARGE SCALE GENOMIC DNA]</scope>
    <source>
        <strain evidence="1 2">CBS 962.96</strain>
    </source>
</reference>
<dbReference type="AlphaFoldDB" id="A0A4S8MQ92"/>
<protein>
    <submittedName>
        <fullName evidence="1">Uncharacterized protein</fullName>
    </submittedName>
</protein>
<accession>A0A4S8MQ92</accession>
<organism evidence="1 2">
    <name type="scientific">Dendrothele bispora (strain CBS 962.96)</name>
    <dbReference type="NCBI Taxonomy" id="1314807"/>
    <lineage>
        <taxon>Eukaryota</taxon>
        <taxon>Fungi</taxon>
        <taxon>Dikarya</taxon>
        <taxon>Basidiomycota</taxon>
        <taxon>Agaricomycotina</taxon>
        <taxon>Agaricomycetes</taxon>
        <taxon>Agaricomycetidae</taxon>
        <taxon>Agaricales</taxon>
        <taxon>Agaricales incertae sedis</taxon>
        <taxon>Dendrothele</taxon>
    </lineage>
</organism>
<dbReference type="EMBL" id="ML179053">
    <property type="protein sequence ID" value="THV04759.1"/>
    <property type="molecule type" value="Genomic_DNA"/>
</dbReference>